<keyword evidence="16 20" id="KW-0472">Membrane</keyword>
<keyword evidence="8" id="KW-0547">Nucleotide-binding</keyword>
<feature type="domain" description="Cation-transporting P-type ATPase N-terminal" evidence="23">
    <location>
        <begin position="116"/>
        <end position="185"/>
    </location>
</feature>
<comment type="similarity">
    <text evidence="2">Belongs to the cation transport ATPase (P-type) (TC 3.A.3) family. Type IIB subfamily.</text>
</comment>
<feature type="domain" description="Calcium-transporting P-type ATPase N-terminal autoinhibitory" evidence="24">
    <location>
        <begin position="5"/>
        <end position="50"/>
    </location>
</feature>
<dbReference type="GO" id="GO:0005886">
    <property type="term" value="C:plasma membrane"/>
    <property type="evidence" value="ECO:0007669"/>
    <property type="project" value="TreeGrafter"/>
</dbReference>
<dbReference type="NCBIfam" id="TIGR01517">
    <property type="entry name" value="ATPase-IIB_Ca"/>
    <property type="match status" value="1"/>
</dbReference>
<dbReference type="Pfam" id="PF08282">
    <property type="entry name" value="Hydrolase_3"/>
    <property type="match status" value="1"/>
</dbReference>
<evidence type="ECO:0000256" key="8">
    <source>
        <dbReference type="ARBA" id="ARBA00022741"/>
    </source>
</evidence>
<dbReference type="Pfam" id="PF00122">
    <property type="entry name" value="E1-E2_ATPase"/>
    <property type="match status" value="1"/>
</dbReference>
<feature type="compositionally biased region" description="Polar residues" evidence="19">
    <location>
        <begin position="1096"/>
        <end position="1106"/>
    </location>
</feature>
<keyword evidence="7" id="KW-0479">Metal-binding</keyword>
<evidence type="ECO:0000256" key="6">
    <source>
        <dbReference type="ARBA" id="ARBA00022692"/>
    </source>
</evidence>
<evidence type="ECO:0000256" key="18">
    <source>
        <dbReference type="PROSITE-ProRule" id="PRU00708"/>
    </source>
</evidence>
<feature type="transmembrane region" description="Helical" evidence="20">
    <location>
        <begin position="396"/>
        <end position="426"/>
    </location>
</feature>
<dbReference type="GO" id="GO:0016887">
    <property type="term" value="F:ATP hydrolysis activity"/>
    <property type="evidence" value="ECO:0007669"/>
    <property type="project" value="InterPro"/>
</dbReference>
<evidence type="ECO:0000259" key="21">
    <source>
        <dbReference type="Pfam" id="PF00122"/>
    </source>
</evidence>
<keyword evidence="11" id="KW-0460">Magnesium</keyword>
<evidence type="ECO:0000256" key="1">
    <source>
        <dbReference type="ARBA" id="ARBA00004141"/>
    </source>
</evidence>
<dbReference type="NCBIfam" id="TIGR01494">
    <property type="entry name" value="ATPase_P-type"/>
    <property type="match status" value="3"/>
</dbReference>
<evidence type="ECO:0000256" key="14">
    <source>
        <dbReference type="ARBA" id="ARBA00022989"/>
    </source>
</evidence>
<dbReference type="GO" id="GO:0005524">
    <property type="term" value="F:ATP binding"/>
    <property type="evidence" value="ECO:0007669"/>
    <property type="project" value="UniProtKB-KW"/>
</dbReference>
<evidence type="ECO:0000256" key="2">
    <source>
        <dbReference type="ARBA" id="ARBA00006124"/>
    </source>
</evidence>
<evidence type="ECO:0000256" key="3">
    <source>
        <dbReference type="ARBA" id="ARBA00012790"/>
    </source>
</evidence>
<name>A0AAV6P057_9ROSI</name>
<dbReference type="InterPro" id="IPR006408">
    <property type="entry name" value="P-type_ATPase_IIB"/>
</dbReference>
<evidence type="ECO:0000259" key="22">
    <source>
        <dbReference type="Pfam" id="PF00689"/>
    </source>
</evidence>
<evidence type="ECO:0000256" key="17">
    <source>
        <dbReference type="ARBA" id="ARBA00048694"/>
    </source>
</evidence>
<dbReference type="SFLD" id="SFLDG00002">
    <property type="entry name" value="C1.7:_P-type_atpase_like"/>
    <property type="match status" value="1"/>
</dbReference>
<evidence type="ECO:0000256" key="19">
    <source>
        <dbReference type="SAM" id="MobiDB-lite"/>
    </source>
</evidence>
<dbReference type="SFLD" id="SFLDF00027">
    <property type="entry name" value="p-type_atpase"/>
    <property type="match status" value="1"/>
</dbReference>
<dbReference type="InterPro" id="IPR004014">
    <property type="entry name" value="ATPase_P-typ_cation-transptr_N"/>
</dbReference>
<dbReference type="InterPro" id="IPR059000">
    <property type="entry name" value="ATPase_P-type_domA"/>
</dbReference>
<feature type="transmembrane region" description="Helical" evidence="20">
    <location>
        <begin position="991"/>
        <end position="1009"/>
    </location>
</feature>
<comment type="subcellular location">
    <subcellularLocation>
        <location evidence="1">Membrane</location>
        <topology evidence="1">Multi-pass membrane protein</topology>
    </subcellularLocation>
</comment>
<comment type="catalytic activity">
    <reaction evidence="17">
        <text>Ca(2+)(in) + ATP + H2O = Ca(2+)(out) + ADP + phosphate + H(+)</text>
        <dbReference type="Rhea" id="RHEA:18105"/>
        <dbReference type="ChEBI" id="CHEBI:15377"/>
        <dbReference type="ChEBI" id="CHEBI:15378"/>
        <dbReference type="ChEBI" id="CHEBI:29108"/>
        <dbReference type="ChEBI" id="CHEBI:30616"/>
        <dbReference type="ChEBI" id="CHEBI:43474"/>
        <dbReference type="ChEBI" id="CHEBI:456216"/>
        <dbReference type="EC" id="7.2.2.10"/>
    </reaction>
</comment>
<evidence type="ECO:0000256" key="7">
    <source>
        <dbReference type="ARBA" id="ARBA00022723"/>
    </source>
</evidence>
<evidence type="ECO:0000256" key="10">
    <source>
        <dbReference type="ARBA" id="ARBA00022840"/>
    </source>
</evidence>
<feature type="transmembrane region" description="Helical" evidence="20">
    <location>
        <begin position="355"/>
        <end position="376"/>
    </location>
</feature>
<evidence type="ECO:0000256" key="9">
    <source>
        <dbReference type="ARBA" id="ARBA00022837"/>
    </source>
</evidence>
<dbReference type="EC" id="7.2.2.10" evidence="3"/>
<proteinExistence type="inferred from homology"/>
<dbReference type="Pfam" id="PF13246">
    <property type="entry name" value="Cation_ATPase"/>
    <property type="match status" value="1"/>
</dbReference>
<dbReference type="InterPro" id="IPR002885">
    <property type="entry name" value="PPR_rpt"/>
</dbReference>
<keyword evidence="9" id="KW-0106">Calcium</keyword>
<dbReference type="Pfam" id="PF12515">
    <property type="entry name" value="CaATP_NAI"/>
    <property type="match status" value="1"/>
</dbReference>
<keyword evidence="15" id="KW-0406">Ion transport</keyword>
<feature type="repeat" description="PPR" evidence="18">
    <location>
        <begin position="1597"/>
        <end position="1631"/>
    </location>
</feature>
<reference evidence="25 26" key="1">
    <citation type="journal article" date="2021" name="Hortic Res">
        <title>The domestication of Cucurbita argyrosperma as revealed by the genome of its wild relative.</title>
        <authorList>
            <person name="Barrera-Redondo J."/>
            <person name="Sanchez-de la Vega G."/>
            <person name="Aguirre-Liguori J.A."/>
            <person name="Castellanos-Morales G."/>
            <person name="Gutierrez-Guerrero Y.T."/>
            <person name="Aguirre-Dugua X."/>
            <person name="Aguirre-Planter E."/>
            <person name="Tenaillon M.I."/>
            <person name="Lira-Saade R."/>
            <person name="Eguiarte L.E."/>
        </authorList>
    </citation>
    <scope>NUCLEOTIDE SEQUENCE [LARGE SCALE GENOMIC DNA]</scope>
    <source>
        <strain evidence="25">JBR-2021</strain>
    </source>
</reference>
<evidence type="ECO:0000259" key="23">
    <source>
        <dbReference type="Pfam" id="PF00690"/>
    </source>
</evidence>
<feature type="domain" description="P-type ATPase A" evidence="21">
    <location>
        <begin position="237"/>
        <end position="334"/>
    </location>
</feature>
<evidence type="ECO:0000256" key="16">
    <source>
        <dbReference type="ARBA" id="ARBA00023136"/>
    </source>
</evidence>
<dbReference type="CDD" id="cd02081">
    <property type="entry name" value="P-type_ATPase_Ca_PMCA-like"/>
    <property type="match status" value="1"/>
</dbReference>
<dbReference type="Pfam" id="PF13812">
    <property type="entry name" value="PPR_3"/>
    <property type="match status" value="2"/>
</dbReference>
<sequence length="1893" mass="210376">MERFLEENFGAVKPKNSSDEVLQKWRDLCGVVKNPKRRFRFTANLSKRGEAAAMRQNNQEKLRIAVLVSKAAFQFIQGVQLSDYTLPEAVKAAGFHICADELGSIVEGHDPKKLKYHGGVEGIAGKLCTSTTNGLDGEADALNRRQEIYGVNKFAESEQRSFLVFVWEALQDMTLMILGLCAFVSLVVGIITEGWPHGAHDGLGIVASILLVVFVTATSDYRQSLQFKDLDKEKKKISIQVTRNSYRQKMSIYDLLPGDIVHLSIGDQVPADGLFVSGFSVLIDESSLTGESEPVMVSTENPYLLSGTKVQDGSCKMMVTTVGMRTQWGKLMATLSEGGDDETPLQVKLNGVATIIGKIGLFFAIITFAVLVQGMLSRKLREGTHWSWSGDDALEILEFFAVAVTIVVVAVPEGLPLAVTLSLAFAMKKMMNDKALVRHLAACETMGSATSICSDKTGTITTNHMTVVKSCICMNVKESSNNASGFCSDLPASVVKLLVQSIFNNTGGEVVINKEGKRELLGTPTETAILEFGLSLGGDFQAERQAAKLIKVEPFNSSKKRMGVVLQFPEGGFRAHTKGASEIVLAACDKVINSSGEAVPLDEASIKHLNATINQFAGEALRTLCLAYMELEKGFSVNDPIPVSGYTCIGIVGIKDPVRPGVKESVATCRSAGITVRMVTGDNINTAKAIARECGILTDDGIAIEGPDFREKTQEELLQIIPKIQVMARSSPLDKHTLVKHLRTTFDEVVAVTGDGTNDAPALHEADIGLAMGIAGTEVAKESADVIILDDNFSTIVTVGKWGRSVYINIQKFVQFQLTVNIVALIVNFSSACLTGNAPLTAVQLLWVNMIMDTLGALALATEPPNDGLMKRLPVGRRGSFISNVMWRNIMGQSFYQLIVIWLLQAKGKEAFNLDGPDSDLILNTLIFNSFVFCQIFNEVSSREMDKINVLKGILDNYVFVLVIASTIIFQIIIIEFLGTFASTTHLDSSQWLFSVAIGFLGMPIAAVLKTIKACISSSAFLSQAISVESSPPEMEALSTNASVPSPKFEPDIEKIKRTLLQKGVHPTPKIVRSLCKKEIQKHNRKLKRLAERQDAQSPPLSESQKQLIEEETQFLTLRSEYKEFSKAIEARPAGGLMVGRPWERLERVNLKELTGFRTEYNRDNLKKESLRELRKLFEARKLEELQWVLDDDVELKDEWLGSENGHSDAVKRRRGDGEVIRFLVDRLSSRPISMRDWKFSRMMIQSGLQFNEGQLLKILDALGAKGCWKQALSVVEWVYNLKSHSHSKSRFVYTKLLAVLGKARKPQEALQIFNLMRGDGQIYPDMAAYHSIAVTLGQAGLLKQLLKIIEYMRQQPSKKVRNMCRKYWDPAVEPDLVIYNAILNACVPTLEWKSVYWVFTQLRKNGLKPNGATYGLSMEVMLKSGKYEQVHMLFTKMKNSGSTLKANTYRVLVKAFWEEGNVSGAIEAVRDMEQRGVVGSASVYYELACCLCYHGRWQDALLEVEKMKTLSHMKPLVVTFTGMILSSFDGGHIDDCISIFEYMKQKCAPNIGTINTMLKVFGRIDMFSKAKDLYEEIKRKADHSSQSCAVSSIVPDQYTYDSMLQAAASAQQWEYFENVYREMALSGYRLDQSKHAMLLVEASRAGKWYLLDHAFDTILEAGQIPHPLLFTEMILQLTTQDNYEQAVTLVRTMSYAPFQVSERQWTELFEGNTDRICWNNLKKLSDALSDCDASEATVSNLSRSLQSLCKRGIPENTPQSIFSDHDTTDGLQLTGSENMENMKLHLDHVTDCCEGSLDIIPVNHASLNCDSKMPPWSLSLSDGVLETGKFSDRSNNERSTFDLRDDSEDDEEELSMLLDGFDDSYDSNLPSVDEILKTWKEERKNDGLYLHP</sequence>
<dbReference type="SFLD" id="SFLDS00003">
    <property type="entry name" value="Haloacid_Dehalogenase"/>
    <property type="match status" value="1"/>
</dbReference>
<evidence type="ECO:0000256" key="15">
    <source>
        <dbReference type="ARBA" id="ARBA00023065"/>
    </source>
</evidence>
<evidence type="ECO:0000256" key="20">
    <source>
        <dbReference type="SAM" id="Phobius"/>
    </source>
</evidence>
<protein>
    <recommendedName>
        <fullName evidence="3">P-type Ca(2+) transporter</fullName>
        <ecNumber evidence="3">7.2.2.10</ecNumber>
    </recommendedName>
</protein>
<dbReference type="FunFam" id="3.40.50.1000:FF:000011">
    <property type="entry name" value="Calcium-transporting ATPase"/>
    <property type="match status" value="1"/>
</dbReference>
<keyword evidence="14 20" id="KW-1133">Transmembrane helix</keyword>
<dbReference type="PANTHER" id="PTHR24093">
    <property type="entry name" value="CATION TRANSPORTING ATPASE"/>
    <property type="match status" value="1"/>
</dbReference>
<dbReference type="InterPro" id="IPR024750">
    <property type="entry name" value="Ca_ATPase_N_dom"/>
</dbReference>
<keyword evidence="26" id="KW-1185">Reference proteome</keyword>
<dbReference type="Proteomes" id="UP000685013">
    <property type="component" value="Chromosome 3"/>
</dbReference>
<dbReference type="EMBL" id="JAGKQH010000003">
    <property type="protein sequence ID" value="KAG6604125.1"/>
    <property type="molecule type" value="Genomic_DNA"/>
</dbReference>
<dbReference type="FunFam" id="1.20.1110.10:FF:000039">
    <property type="entry name" value="Calcium-transporting ATPase"/>
    <property type="match status" value="1"/>
</dbReference>
<dbReference type="NCBIfam" id="TIGR00756">
    <property type="entry name" value="PPR"/>
    <property type="match status" value="1"/>
</dbReference>
<dbReference type="InterPro" id="IPR044492">
    <property type="entry name" value="P_typ_ATPase_HD_dom"/>
</dbReference>
<keyword evidence="6 20" id="KW-0812">Transmembrane</keyword>
<dbReference type="InterPro" id="IPR018303">
    <property type="entry name" value="ATPase_P-typ_P_site"/>
</dbReference>
<accession>A0AAV6P057</accession>
<keyword evidence="12" id="KW-0112">Calmodulin-binding</keyword>
<evidence type="ECO:0000256" key="4">
    <source>
        <dbReference type="ARBA" id="ARBA00022448"/>
    </source>
</evidence>
<feature type="non-terminal residue" evidence="25">
    <location>
        <position position="1"/>
    </location>
</feature>
<dbReference type="FunFam" id="2.70.150.10:FF:000006">
    <property type="entry name" value="Calcium-transporting ATPase"/>
    <property type="match status" value="1"/>
</dbReference>
<feature type="transmembrane region" description="Helical" evidence="20">
    <location>
        <begin position="203"/>
        <end position="221"/>
    </location>
</feature>
<dbReference type="PANTHER" id="PTHR24093:SF474">
    <property type="entry name" value="CALCIUM-TRANSPORTING ATPASE 2, PLASMA MEMBRANE-TYPE"/>
    <property type="match status" value="1"/>
</dbReference>
<dbReference type="Pfam" id="PF01535">
    <property type="entry name" value="PPR"/>
    <property type="match status" value="2"/>
</dbReference>
<evidence type="ECO:0000256" key="12">
    <source>
        <dbReference type="ARBA" id="ARBA00022860"/>
    </source>
</evidence>
<organism evidence="25 26">
    <name type="scientific">Cucurbita argyrosperma subsp. sororia</name>
    <dbReference type="NCBI Taxonomy" id="37648"/>
    <lineage>
        <taxon>Eukaryota</taxon>
        <taxon>Viridiplantae</taxon>
        <taxon>Streptophyta</taxon>
        <taxon>Embryophyta</taxon>
        <taxon>Tracheophyta</taxon>
        <taxon>Spermatophyta</taxon>
        <taxon>Magnoliopsida</taxon>
        <taxon>eudicotyledons</taxon>
        <taxon>Gunneridae</taxon>
        <taxon>Pentapetalae</taxon>
        <taxon>rosids</taxon>
        <taxon>fabids</taxon>
        <taxon>Cucurbitales</taxon>
        <taxon>Cucurbitaceae</taxon>
        <taxon>Cucurbiteae</taxon>
        <taxon>Cucurbita</taxon>
    </lineage>
</organism>
<feature type="domain" description="Cation-transporting P-type ATPase C-terminal" evidence="22">
    <location>
        <begin position="838"/>
        <end position="1011"/>
    </location>
</feature>
<dbReference type="FunFam" id="1.25.40.10:FF:001552">
    <property type="entry name" value="Predicted protein"/>
    <property type="match status" value="1"/>
</dbReference>
<dbReference type="InterPro" id="IPR006068">
    <property type="entry name" value="ATPase_P-typ_cation-transptr_C"/>
</dbReference>
<evidence type="ECO:0000256" key="13">
    <source>
        <dbReference type="ARBA" id="ARBA00022967"/>
    </source>
</evidence>
<dbReference type="Pfam" id="PF00690">
    <property type="entry name" value="Cation_ATPase_N"/>
    <property type="match status" value="1"/>
</dbReference>
<evidence type="ECO:0000256" key="5">
    <source>
        <dbReference type="ARBA" id="ARBA00022568"/>
    </source>
</evidence>
<dbReference type="PROSITE" id="PS00154">
    <property type="entry name" value="ATPASE_E1_E2"/>
    <property type="match status" value="1"/>
</dbReference>
<evidence type="ECO:0000313" key="25">
    <source>
        <dbReference type="EMBL" id="KAG6604125.1"/>
    </source>
</evidence>
<evidence type="ECO:0000259" key="24">
    <source>
        <dbReference type="Pfam" id="PF12515"/>
    </source>
</evidence>
<feature type="repeat" description="PPR" evidence="18">
    <location>
        <begin position="1376"/>
        <end position="1410"/>
    </location>
</feature>
<keyword evidence="4" id="KW-0813">Transport</keyword>
<gene>
    <name evidence="25" type="primary">ACA2</name>
    <name evidence="25" type="ORF">SDJN03_04734</name>
</gene>
<dbReference type="GO" id="GO:0005516">
    <property type="term" value="F:calmodulin binding"/>
    <property type="evidence" value="ECO:0007669"/>
    <property type="project" value="UniProtKB-KW"/>
</dbReference>
<dbReference type="PROSITE" id="PS51375">
    <property type="entry name" value="PPR"/>
    <property type="match status" value="3"/>
</dbReference>
<dbReference type="Pfam" id="PF00689">
    <property type="entry name" value="Cation_ATPase_C"/>
    <property type="match status" value="1"/>
</dbReference>
<evidence type="ECO:0000313" key="26">
    <source>
        <dbReference type="Proteomes" id="UP000685013"/>
    </source>
</evidence>
<dbReference type="FunFam" id="1.20.5.170:FF:000026">
    <property type="entry name" value="Calcium-transporting ATPase"/>
    <property type="match status" value="1"/>
</dbReference>
<feature type="repeat" description="PPR" evidence="18">
    <location>
        <begin position="1446"/>
        <end position="1480"/>
    </location>
</feature>
<feature type="region of interest" description="Disordered" evidence="19">
    <location>
        <begin position="1087"/>
        <end position="1106"/>
    </location>
</feature>
<dbReference type="InterPro" id="IPR001757">
    <property type="entry name" value="P_typ_ATPase"/>
</dbReference>
<dbReference type="FunFam" id="3.40.1110.10:FF:000011">
    <property type="entry name" value="Calcium-transporting ATPase"/>
    <property type="match status" value="1"/>
</dbReference>
<keyword evidence="13" id="KW-1278">Translocase</keyword>
<keyword evidence="5" id="KW-0109">Calcium transport</keyword>
<dbReference type="GO" id="GO:0046872">
    <property type="term" value="F:metal ion binding"/>
    <property type="evidence" value="ECO:0007669"/>
    <property type="project" value="UniProtKB-KW"/>
</dbReference>
<feature type="transmembrane region" description="Helical" evidence="20">
    <location>
        <begin position="958"/>
        <end position="979"/>
    </location>
</feature>
<dbReference type="GO" id="GO:0005388">
    <property type="term" value="F:P-type calcium transporter activity"/>
    <property type="evidence" value="ECO:0007669"/>
    <property type="project" value="UniProtKB-EC"/>
</dbReference>
<evidence type="ECO:0000256" key="11">
    <source>
        <dbReference type="ARBA" id="ARBA00022842"/>
    </source>
</evidence>
<feature type="transmembrane region" description="Helical" evidence="20">
    <location>
        <begin position="173"/>
        <end position="191"/>
    </location>
</feature>
<keyword evidence="10" id="KW-0067">ATP-binding</keyword>
<comment type="caution">
    <text evidence="25">The sequence shown here is derived from an EMBL/GenBank/DDBJ whole genome shotgun (WGS) entry which is preliminary data.</text>
</comment>